<feature type="domain" description="Helicase C-terminal" evidence="13">
    <location>
        <begin position="916"/>
        <end position="1079"/>
    </location>
</feature>
<reference evidence="16 17" key="1">
    <citation type="journal article" date="2016" name="Mol. Biol. Evol.">
        <title>Comparative Genomics of Early-Diverging Mushroom-Forming Fungi Provides Insights into the Origins of Lignocellulose Decay Capabilities.</title>
        <authorList>
            <person name="Nagy L.G."/>
            <person name="Riley R."/>
            <person name="Tritt A."/>
            <person name="Adam C."/>
            <person name="Daum C."/>
            <person name="Floudas D."/>
            <person name="Sun H."/>
            <person name="Yadav J.S."/>
            <person name="Pangilinan J."/>
            <person name="Larsson K.H."/>
            <person name="Matsuura K."/>
            <person name="Barry K."/>
            <person name="Labutti K."/>
            <person name="Kuo R."/>
            <person name="Ohm R.A."/>
            <person name="Bhattacharya S.S."/>
            <person name="Shirouzu T."/>
            <person name="Yoshinaga Y."/>
            <person name="Martin F.M."/>
            <person name="Grigoriev I.V."/>
            <person name="Hibbett D.S."/>
        </authorList>
    </citation>
    <scope>NUCLEOTIDE SEQUENCE [LARGE SCALE GENOMIC DNA]</scope>
    <source>
        <strain evidence="16 17">HHB12733</strain>
    </source>
</reference>
<feature type="compositionally biased region" description="Basic and acidic residues" evidence="10">
    <location>
        <begin position="1307"/>
        <end position="1319"/>
    </location>
</feature>
<evidence type="ECO:0000256" key="1">
    <source>
        <dbReference type="ARBA" id="ARBA00004123"/>
    </source>
</evidence>
<dbReference type="Proteomes" id="UP000076842">
    <property type="component" value="Unassembled WGS sequence"/>
</dbReference>
<feature type="region of interest" description="Disordered" evidence="10">
    <location>
        <begin position="1"/>
        <end position="38"/>
    </location>
</feature>
<keyword evidence="2" id="KW-0547">Nucleotide-binding</keyword>
<dbReference type="InterPro" id="IPR014001">
    <property type="entry name" value="Helicase_ATP-bd"/>
</dbReference>
<dbReference type="GO" id="GO:0042393">
    <property type="term" value="F:histone binding"/>
    <property type="evidence" value="ECO:0007669"/>
    <property type="project" value="InterPro"/>
</dbReference>
<dbReference type="CDD" id="cd18793">
    <property type="entry name" value="SF2_C_SNF"/>
    <property type="match status" value="1"/>
</dbReference>
<dbReference type="OrthoDB" id="5857104at2759"/>
<dbReference type="InParanoid" id="A0A165FPS8"/>
<evidence type="ECO:0008006" key="18">
    <source>
        <dbReference type="Google" id="ProtNLM"/>
    </source>
</evidence>
<dbReference type="InterPro" id="IPR027417">
    <property type="entry name" value="P-loop_NTPase"/>
</dbReference>
<dbReference type="Gene3D" id="3.40.50.10810">
    <property type="entry name" value="Tandem AAA-ATPase domain"/>
    <property type="match status" value="1"/>
</dbReference>
<evidence type="ECO:0000313" key="16">
    <source>
        <dbReference type="EMBL" id="KZT57042.1"/>
    </source>
</evidence>
<feature type="region of interest" description="Disordered" evidence="10">
    <location>
        <begin position="1219"/>
        <end position="1319"/>
    </location>
</feature>
<keyword evidence="8" id="KW-0539">Nucleus</keyword>
<keyword evidence="7" id="KW-0804">Transcription</keyword>
<dbReference type="InterPro" id="IPR036427">
    <property type="entry name" value="Bromodomain-like_sf"/>
</dbReference>
<evidence type="ECO:0000256" key="10">
    <source>
        <dbReference type="SAM" id="MobiDB-lite"/>
    </source>
</evidence>
<feature type="region of interest" description="Disordered" evidence="10">
    <location>
        <begin position="117"/>
        <end position="139"/>
    </location>
</feature>
<dbReference type="PANTHER" id="PTHR10799">
    <property type="entry name" value="SNF2/RAD54 HELICASE FAMILY"/>
    <property type="match status" value="1"/>
</dbReference>
<evidence type="ECO:0000259" key="12">
    <source>
        <dbReference type="PROSITE" id="PS51192"/>
    </source>
</evidence>
<dbReference type="FunFam" id="3.40.50.10810:FF:000008">
    <property type="entry name" value="Chromatin structure-remodeling complex subunit snf21"/>
    <property type="match status" value="1"/>
</dbReference>
<dbReference type="InterPro" id="IPR029295">
    <property type="entry name" value="SnAC"/>
</dbReference>
<dbReference type="InterPro" id="IPR014978">
    <property type="entry name" value="Gln-Leu-Gln_QLQ"/>
</dbReference>
<sequence length="1499" mass="169451">MATIDPQQLLAPPPTADGGSMASASLPAYQPPQPQLTPQQALAMLTPDQLRGMVQRAKVLMKLQERDEEQDQELARIKSVLQYYQQYHRAQAYQQHAYLAHQRAHAAALSAPSVNGWAHKPAAEGDSKPHPNGTSTPAVPLDPSISAILAGPLPPEPEPNQPVIFTPTQLSTLRYQIHAFRLLSRGLPLPPHIQLAIQRPDEALQKEEEVVAAASRTTMDRIVDSAVRAHVGAKALEGDVEMRDVDEEESTDPNKAGVIPFTHLKRPQHPQQRLAATKNQRMLISPTTPANLDPQILLAERDHFVDARVTQRIRELEALPISIGQGGGPVFKPSDITMDADAHEDVKPTSGRLRTLIELKALKLREKQRQLRQDVIATYTRSSFINQSSTRAALTKLRQQTVRDARTTEMLEKKQRDERIRKSKQKQLDYLQSIVNHGRDMLAARRSAAQASQRFGKMVLRFHADWEKEEQRRLEKLSKDRLKALKNDDEEAYMKLIDTAKDTRITHLLKKTNEYLDNLTQGILAQQKAAGAVSTISDEMPAVSEATFGARGFDDGEPANDKTKAEYYAVAHRIHETVTEQPSILVGGTLKDYQLKGLQWMLSLYNNKLNGILADEMGLGKTIQTISLVTFLIEKKRQPGPYLVIVPLSTLTNWTLEFQKWAPSVNTVVYKGSPPVRKQLQGQIRQGGFQVLLTTYEYIIKDRLVLSKIRWLYMIIDEGHRMKNTQSRLSTTLSSFYTSRYRLILTGTPLQNNLPELWALLNFSLPHIFNSSESFTDWFSRPFANTGTQEKLELNEEEALLVIRGLHKVLRPFLLRRLKKDVESELPDKTEKIIKCRMSALQSRMYEWMKAHKAVLTIAGDGRARATGGKGVNNMIMQLRKICNHPFVFPAVDTDINMSRVDTDANIYRAAGKFELIDRMLPKLFRTGHRVLLFFQMTEIMTIFEDYCNYRHYKYLRLDGMTKSEDRGEAMRKFNEKDSPYSLFLLSTRAGGLGLNLQTADTVIIFDSDWNPHADLQAQDRAHRIGQKKAVSVFRLITDKSVEEHMLSRARDKLDMDGKVIQAGRFDQKTSAKEQEDLLRLLLEADAADDQDESVEMTNDELNEILARGDEEEEIFQQMDKELEAQDLVEWRAKGRTGPVERLMTDADLPYEYLHPKAPDEAKEEDLLVGRGQRARGPVMYTDGLTDDQFLRALEEDGTDLAEMVEKKRLRRERKAAKKVALASGMTADSSARETPESGLDQDSATPGISRATSLPWTNGVNGTSAFPSPAPGDDGTPAPRGRKRKRFDESSPAVMDGEVEGAEEEPGAKRIKAEDAVKKSKKANPYRERLKKVFLQCFQEIQDSLADDGHYRCAIFKELPDQTMYPDYYAVILNPIAMSVIKRRTYAGYYKNVPQFREDWKLMFDNARTYNTEESQVYEDAVELEKELNEILKKLTYGTDLPGAEGGTNPVEPEEPTVNGKTDMKDEEAMEVDEPPPPPPPEKKILKIKVKLKQPPAA</sequence>
<dbReference type="SUPFAM" id="SSF47370">
    <property type="entry name" value="Bromodomain"/>
    <property type="match status" value="1"/>
</dbReference>
<dbReference type="Pfam" id="PF00176">
    <property type="entry name" value="SNF2-rel_dom"/>
    <property type="match status" value="1"/>
</dbReference>
<dbReference type="InterPro" id="IPR049730">
    <property type="entry name" value="SNF2/RAD54-like_C"/>
</dbReference>
<dbReference type="PROSITE" id="PS51192">
    <property type="entry name" value="HELICASE_ATP_BIND_1"/>
    <property type="match status" value="1"/>
</dbReference>
<evidence type="ECO:0000256" key="4">
    <source>
        <dbReference type="ARBA" id="ARBA00022840"/>
    </source>
</evidence>
<dbReference type="InterPro" id="IPR000330">
    <property type="entry name" value="SNF2_N"/>
</dbReference>
<feature type="compositionally biased region" description="Acidic residues" evidence="10">
    <location>
        <begin position="1466"/>
        <end position="1475"/>
    </location>
</feature>
<dbReference type="InterPro" id="IPR038718">
    <property type="entry name" value="SNF2-like_sf"/>
</dbReference>
<dbReference type="SUPFAM" id="SSF52540">
    <property type="entry name" value="P-loop containing nucleoside triphosphate hydrolases"/>
    <property type="match status" value="2"/>
</dbReference>
<keyword evidence="3" id="KW-0378">Hydrolase</keyword>
<dbReference type="SMART" id="SM00951">
    <property type="entry name" value="QLQ"/>
    <property type="match status" value="1"/>
</dbReference>
<feature type="domain" description="QLQ" evidence="15">
    <location>
        <begin position="164"/>
        <end position="199"/>
    </location>
</feature>
<dbReference type="InterPro" id="IPR014012">
    <property type="entry name" value="HSA_dom"/>
</dbReference>
<evidence type="ECO:0000256" key="8">
    <source>
        <dbReference type="ARBA" id="ARBA00023242"/>
    </source>
</evidence>
<evidence type="ECO:0000256" key="3">
    <source>
        <dbReference type="ARBA" id="ARBA00022801"/>
    </source>
</evidence>
<feature type="domain" description="HSA" evidence="14">
    <location>
        <begin position="415"/>
        <end position="487"/>
    </location>
</feature>
<dbReference type="CDD" id="cd17996">
    <property type="entry name" value="DEXHc_SMARCA2_SMARCA4"/>
    <property type="match status" value="1"/>
</dbReference>
<dbReference type="PRINTS" id="PR00503">
    <property type="entry name" value="BROMODOMAIN"/>
</dbReference>
<dbReference type="Pfam" id="PF08880">
    <property type="entry name" value="QLQ"/>
    <property type="match status" value="1"/>
</dbReference>
<dbReference type="Gene3D" id="3.40.50.300">
    <property type="entry name" value="P-loop containing nucleotide triphosphate hydrolases"/>
    <property type="match status" value="1"/>
</dbReference>
<evidence type="ECO:0000256" key="7">
    <source>
        <dbReference type="ARBA" id="ARBA00023163"/>
    </source>
</evidence>
<dbReference type="GO" id="GO:0005524">
    <property type="term" value="F:ATP binding"/>
    <property type="evidence" value="ECO:0007669"/>
    <property type="project" value="InterPro"/>
</dbReference>
<comment type="subcellular location">
    <subcellularLocation>
        <location evidence="1">Nucleus</location>
    </subcellularLocation>
</comment>
<dbReference type="PROSITE" id="PS50014">
    <property type="entry name" value="BROMODOMAIN_2"/>
    <property type="match status" value="1"/>
</dbReference>
<evidence type="ECO:0000313" key="17">
    <source>
        <dbReference type="Proteomes" id="UP000076842"/>
    </source>
</evidence>
<organism evidence="16 17">
    <name type="scientific">Calocera cornea HHB12733</name>
    <dbReference type="NCBI Taxonomy" id="1353952"/>
    <lineage>
        <taxon>Eukaryota</taxon>
        <taxon>Fungi</taxon>
        <taxon>Dikarya</taxon>
        <taxon>Basidiomycota</taxon>
        <taxon>Agaricomycotina</taxon>
        <taxon>Dacrymycetes</taxon>
        <taxon>Dacrymycetales</taxon>
        <taxon>Dacrymycetaceae</taxon>
        <taxon>Calocera</taxon>
    </lineage>
</organism>
<evidence type="ECO:0000259" key="14">
    <source>
        <dbReference type="PROSITE" id="PS51204"/>
    </source>
</evidence>
<name>A0A165FPS8_9BASI</name>
<feature type="domain" description="Helicase ATP-binding" evidence="12">
    <location>
        <begin position="602"/>
        <end position="767"/>
    </location>
</feature>
<evidence type="ECO:0000259" key="13">
    <source>
        <dbReference type="PROSITE" id="PS51194"/>
    </source>
</evidence>
<dbReference type="STRING" id="1353952.A0A165FPS8"/>
<evidence type="ECO:0000256" key="2">
    <source>
        <dbReference type="ARBA" id="ARBA00022741"/>
    </source>
</evidence>
<dbReference type="EMBL" id="KV423969">
    <property type="protein sequence ID" value="KZT57042.1"/>
    <property type="molecule type" value="Genomic_DNA"/>
</dbReference>
<dbReference type="GO" id="GO:0006338">
    <property type="term" value="P:chromatin remodeling"/>
    <property type="evidence" value="ECO:0007669"/>
    <property type="project" value="UniProtKB-ARBA"/>
</dbReference>
<feature type="region of interest" description="Disordered" evidence="10">
    <location>
        <begin position="1440"/>
        <end position="1499"/>
    </location>
</feature>
<dbReference type="InterPro" id="IPR001650">
    <property type="entry name" value="Helicase_C-like"/>
</dbReference>
<dbReference type="Pfam" id="PF00439">
    <property type="entry name" value="Bromodomain"/>
    <property type="match status" value="1"/>
</dbReference>
<dbReference type="Pfam" id="PF00271">
    <property type="entry name" value="Helicase_C"/>
    <property type="match status" value="1"/>
</dbReference>
<dbReference type="SMART" id="SM00573">
    <property type="entry name" value="HSA"/>
    <property type="match status" value="1"/>
</dbReference>
<protein>
    <recommendedName>
        <fullName evidence="18">SNF2-family ATP dependent chromatin remodeling factor snf21</fullName>
    </recommendedName>
</protein>
<dbReference type="InterPro" id="IPR001487">
    <property type="entry name" value="Bromodomain"/>
</dbReference>
<dbReference type="Pfam" id="PF14619">
    <property type="entry name" value="SnAC"/>
    <property type="match status" value="1"/>
</dbReference>
<accession>A0A165FPS8</accession>
<evidence type="ECO:0000259" key="15">
    <source>
        <dbReference type="PROSITE" id="PS51666"/>
    </source>
</evidence>
<dbReference type="SMART" id="SM00487">
    <property type="entry name" value="DEXDc"/>
    <property type="match status" value="1"/>
</dbReference>
<dbReference type="Pfam" id="PF07529">
    <property type="entry name" value="HSA"/>
    <property type="match status" value="1"/>
</dbReference>
<keyword evidence="6 9" id="KW-0103">Bromodomain</keyword>
<keyword evidence="4" id="KW-0067">ATP-binding</keyword>
<feature type="compositionally biased region" description="Polar residues" evidence="10">
    <location>
        <begin position="1241"/>
        <end position="1267"/>
    </location>
</feature>
<proteinExistence type="predicted"/>
<dbReference type="PROSITE" id="PS51204">
    <property type="entry name" value="HSA"/>
    <property type="match status" value="1"/>
</dbReference>
<dbReference type="PROSITE" id="PS51194">
    <property type="entry name" value="HELICASE_CTER"/>
    <property type="match status" value="1"/>
</dbReference>
<dbReference type="SMART" id="SM00297">
    <property type="entry name" value="BROMO"/>
    <property type="match status" value="1"/>
</dbReference>
<dbReference type="Gene3D" id="1.20.920.10">
    <property type="entry name" value="Bromodomain-like"/>
    <property type="match status" value="1"/>
</dbReference>
<dbReference type="GO" id="GO:0016787">
    <property type="term" value="F:hydrolase activity"/>
    <property type="evidence" value="ECO:0007669"/>
    <property type="project" value="UniProtKB-KW"/>
</dbReference>
<dbReference type="PROSITE" id="PS51666">
    <property type="entry name" value="QLQ"/>
    <property type="match status" value="1"/>
</dbReference>
<gene>
    <name evidence="16" type="ORF">CALCODRAFT_453574</name>
</gene>
<dbReference type="Gene3D" id="1.20.5.170">
    <property type="match status" value="1"/>
</dbReference>
<dbReference type="SMART" id="SM00490">
    <property type="entry name" value="HELICc"/>
    <property type="match status" value="1"/>
</dbReference>
<feature type="region of interest" description="Disordered" evidence="10">
    <location>
        <begin position="244"/>
        <end position="269"/>
    </location>
</feature>
<feature type="domain" description="Bromo" evidence="11">
    <location>
        <begin position="1349"/>
        <end position="1419"/>
    </location>
</feature>
<evidence type="ECO:0000256" key="5">
    <source>
        <dbReference type="ARBA" id="ARBA00023015"/>
    </source>
</evidence>
<dbReference type="GO" id="GO:0006355">
    <property type="term" value="P:regulation of DNA-templated transcription"/>
    <property type="evidence" value="ECO:0007669"/>
    <property type="project" value="InterPro"/>
</dbReference>
<evidence type="ECO:0000259" key="11">
    <source>
        <dbReference type="PROSITE" id="PS50014"/>
    </source>
</evidence>
<dbReference type="SMART" id="SM01314">
    <property type="entry name" value="SnAC"/>
    <property type="match status" value="1"/>
</dbReference>
<keyword evidence="17" id="KW-1185">Reference proteome</keyword>
<evidence type="ECO:0000256" key="6">
    <source>
        <dbReference type="ARBA" id="ARBA00023117"/>
    </source>
</evidence>
<evidence type="ECO:0000256" key="9">
    <source>
        <dbReference type="PROSITE-ProRule" id="PRU00035"/>
    </source>
</evidence>
<keyword evidence="5" id="KW-0805">Transcription regulation</keyword>
<dbReference type="GO" id="GO:0005634">
    <property type="term" value="C:nucleus"/>
    <property type="evidence" value="ECO:0007669"/>
    <property type="project" value="UniProtKB-SubCell"/>
</dbReference>